<dbReference type="InterPro" id="IPR011078">
    <property type="entry name" value="PyrdxlP_homeostasis"/>
</dbReference>
<dbReference type="InterPro" id="IPR001608">
    <property type="entry name" value="Ala_racemase_N"/>
</dbReference>
<dbReference type="InterPro" id="IPR029066">
    <property type="entry name" value="PLP-binding_barrel"/>
</dbReference>
<protein>
    <recommendedName>
        <fullName evidence="2">Alanine racemase N-terminal domain-containing protein</fullName>
    </recommendedName>
</protein>
<dbReference type="Gene3D" id="3.20.20.10">
    <property type="entry name" value="Alanine racemase"/>
    <property type="match status" value="1"/>
</dbReference>
<dbReference type="NCBIfam" id="TIGR00044">
    <property type="entry name" value="YggS family pyridoxal phosphate-dependent enzyme"/>
    <property type="match status" value="1"/>
</dbReference>
<proteinExistence type="predicted"/>
<organism evidence="3">
    <name type="scientific">marine sediment metagenome</name>
    <dbReference type="NCBI Taxonomy" id="412755"/>
    <lineage>
        <taxon>unclassified sequences</taxon>
        <taxon>metagenomes</taxon>
        <taxon>ecological metagenomes</taxon>
    </lineage>
</organism>
<dbReference type="SUPFAM" id="SSF51419">
    <property type="entry name" value="PLP-binding barrel"/>
    <property type="match status" value="1"/>
</dbReference>
<gene>
    <name evidence="3" type="ORF">S03H2_56769</name>
</gene>
<dbReference type="AlphaFoldDB" id="X1L560"/>
<dbReference type="GO" id="GO:0030170">
    <property type="term" value="F:pyridoxal phosphate binding"/>
    <property type="evidence" value="ECO:0007669"/>
    <property type="project" value="InterPro"/>
</dbReference>
<dbReference type="EMBL" id="BARU01036346">
    <property type="protein sequence ID" value="GAH89318.1"/>
    <property type="molecule type" value="Genomic_DNA"/>
</dbReference>
<sequence length="153" mass="16647">MVVATDIGANIDQVRERIARACQRVGRSPEEVTIVAVTKTVESSAIATAFELGIRHFGENRVQEAVTKIGQLSGLKPRPTWHMVGHLQTNKAKVAVEIFDIIHSVDSIRLAEVISRRAERTIPILLEVNVSGEASKSGFSLAEVEPALEAIAR</sequence>
<reference evidence="3" key="1">
    <citation type="journal article" date="2014" name="Front. Microbiol.">
        <title>High frequency of phylogenetically diverse reductive dehalogenase-homologous genes in deep subseafloor sedimentary metagenomes.</title>
        <authorList>
            <person name="Kawai M."/>
            <person name="Futagami T."/>
            <person name="Toyoda A."/>
            <person name="Takaki Y."/>
            <person name="Nishi S."/>
            <person name="Hori S."/>
            <person name="Arai W."/>
            <person name="Tsubouchi T."/>
            <person name="Morono Y."/>
            <person name="Uchiyama I."/>
            <person name="Ito T."/>
            <person name="Fujiyama A."/>
            <person name="Inagaki F."/>
            <person name="Takami H."/>
        </authorList>
    </citation>
    <scope>NUCLEOTIDE SEQUENCE</scope>
    <source>
        <strain evidence="3">Expedition CK06-06</strain>
    </source>
</reference>
<feature type="non-terminal residue" evidence="3">
    <location>
        <position position="153"/>
    </location>
</feature>
<dbReference type="PANTHER" id="PTHR10146:SF14">
    <property type="entry name" value="PYRIDOXAL PHOSPHATE HOMEOSTASIS PROTEIN"/>
    <property type="match status" value="1"/>
</dbReference>
<evidence type="ECO:0000259" key="2">
    <source>
        <dbReference type="Pfam" id="PF01168"/>
    </source>
</evidence>
<evidence type="ECO:0000313" key="3">
    <source>
        <dbReference type="EMBL" id="GAH89318.1"/>
    </source>
</evidence>
<dbReference type="PANTHER" id="PTHR10146">
    <property type="entry name" value="PROLINE SYNTHETASE CO-TRANSCRIBED BACTERIAL HOMOLOG PROTEIN"/>
    <property type="match status" value="1"/>
</dbReference>
<accession>X1L560</accession>
<dbReference type="CDD" id="cd00635">
    <property type="entry name" value="PLPDE_III_YBL036c_like"/>
    <property type="match status" value="1"/>
</dbReference>
<evidence type="ECO:0000256" key="1">
    <source>
        <dbReference type="ARBA" id="ARBA00022898"/>
    </source>
</evidence>
<keyword evidence="1" id="KW-0663">Pyridoxal phosphate</keyword>
<comment type="caution">
    <text evidence="3">The sequence shown here is derived from an EMBL/GenBank/DDBJ whole genome shotgun (WGS) entry which is preliminary data.</text>
</comment>
<name>X1L560_9ZZZZ</name>
<dbReference type="Pfam" id="PF01168">
    <property type="entry name" value="Ala_racemase_N"/>
    <property type="match status" value="1"/>
</dbReference>
<feature type="domain" description="Alanine racemase N-terminal" evidence="2">
    <location>
        <begin position="10"/>
        <end position="152"/>
    </location>
</feature>